<sequence length="80" mass="8926">MSFHQTDADLASITLPTLILYDEHESSVIRRHVPTLAAEIPDATVQEVPNAGRASPWDNPGFFNEAVEEFFPETSQSARR</sequence>
<dbReference type="AlphaFoldDB" id="A0ABD6CP48"/>
<comment type="caution">
    <text evidence="1">The sequence shown here is derived from an EMBL/GenBank/DDBJ whole genome shotgun (WGS) entry which is preliminary data.</text>
</comment>
<dbReference type="GO" id="GO:0016787">
    <property type="term" value="F:hydrolase activity"/>
    <property type="evidence" value="ECO:0007669"/>
    <property type="project" value="UniProtKB-KW"/>
</dbReference>
<dbReference type="Gene3D" id="3.40.50.1820">
    <property type="entry name" value="alpha/beta hydrolase"/>
    <property type="match status" value="1"/>
</dbReference>
<protein>
    <submittedName>
        <fullName evidence="1">Alpha/beta fold hydrolase</fullName>
    </submittedName>
</protein>
<dbReference type="SUPFAM" id="SSF53474">
    <property type="entry name" value="alpha/beta-Hydrolases"/>
    <property type="match status" value="1"/>
</dbReference>
<dbReference type="EMBL" id="JBHUDK010000011">
    <property type="protein sequence ID" value="MFD1599840.1"/>
    <property type="molecule type" value="Genomic_DNA"/>
</dbReference>
<organism evidence="1 2">
    <name type="scientific">Halobellus rarus</name>
    <dbReference type="NCBI Taxonomy" id="1126237"/>
    <lineage>
        <taxon>Archaea</taxon>
        <taxon>Methanobacteriati</taxon>
        <taxon>Methanobacteriota</taxon>
        <taxon>Stenosarchaea group</taxon>
        <taxon>Halobacteria</taxon>
        <taxon>Halobacteriales</taxon>
        <taxon>Haloferacaceae</taxon>
        <taxon>Halobellus</taxon>
    </lineage>
</organism>
<reference evidence="1 2" key="1">
    <citation type="journal article" date="2019" name="Int. J. Syst. Evol. Microbiol.">
        <title>The Global Catalogue of Microorganisms (GCM) 10K type strain sequencing project: providing services to taxonomists for standard genome sequencing and annotation.</title>
        <authorList>
            <consortium name="The Broad Institute Genomics Platform"/>
            <consortium name="The Broad Institute Genome Sequencing Center for Infectious Disease"/>
            <person name="Wu L."/>
            <person name="Ma J."/>
        </authorList>
    </citation>
    <scope>NUCLEOTIDE SEQUENCE [LARGE SCALE GENOMIC DNA]</scope>
    <source>
        <strain evidence="1 2">CGMCC 1.12121</strain>
    </source>
</reference>
<dbReference type="Proteomes" id="UP001597085">
    <property type="component" value="Unassembled WGS sequence"/>
</dbReference>
<dbReference type="RefSeq" id="WP_390277715.1">
    <property type="nucleotide sequence ID" value="NZ_JBHUDK010000011.1"/>
</dbReference>
<accession>A0ABD6CP48</accession>
<evidence type="ECO:0000313" key="1">
    <source>
        <dbReference type="EMBL" id="MFD1599840.1"/>
    </source>
</evidence>
<name>A0ABD6CP48_9EURY</name>
<dbReference type="InterPro" id="IPR029058">
    <property type="entry name" value="AB_hydrolase_fold"/>
</dbReference>
<proteinExistence type="predicted"/>
<keyword evidence="2" id="KW-1185">Reference proteome</keyword>
<evidence type="ECO:0000313" key="2">
    <source>
        <dbReference type="Proteomes" id="UP001597085"/>
    </source>
</evidence>
<keyword evidence="1" id="KW-0378">Hydrolase</keyword>
<gene>
    <name evidence="1" type="ORF">ACFSBX_12830</name>
</gene>